<dbReference type="GO" id="GO:0003677">
    <property type="term" value="F:DNA binding"/>
    <property type="evidence" value="ECO:0007669"/>
    <property type="project" value="InterPro"/>
</dbReference>
<dbReference type="EMBL" id="JAGTPX010000006">
    <property type="protein sequence ID" value="MBR8669629.1"/>
    <property type="molecule type" value="Genomic_DNA"/>
</dbReference>
<dbReference type="RefSeq" id="WP_040344260.1">
    <property type="nucleotide sequence ID" value="NZ_CP053316.1"/>
</dbReference>
<name>A0A0J1II62_NIACI</name>
<protein>
    <submittedName>
        <fullName evidence="3">Helix-turn-helix transcriptional regulator</fullName>
    </submittedName>
</protein>
<dbReference type="Proteomes" id="UP000036045">
    <property type="component" value="Unassembled WGS sequence"/>
</dbReference>
<proteinExistence type="predicted"/>
<evidence type="ECO:0000313" key="4">
    <source>
        <dbReference type="Proteomes" id="UP000036045"/>
    </source>
</evidence>
<dbReference type="SUPFAM" id="SSF47413">
    <property type="entry name" value="lambda repressor-like DNA-binding domains"/>
    <property type="match status" value="1"/>
</dbReference>
<evidence type="ECO:0000313" key="3">
    <source>
        <dbReference type="EMBL" id="MBR8669629.1"/>
    </source>
</evidence>
<reference evidence="2 4" key="1">
    <citation type="submission" date="2015-05" db="EMBL/GenBank/DDBJ databases">
        <title>Whole genome sequence and identification of bacterial endophytes from Costus igneus.</title>
        <authorList>
            <person name="Lee Y.P."/>
            <person name="Gan H.M."/>
            <person name="Eng W."/>
            <person name="Wheatley M.S."/>
            <person name="Caraballo A."/>
            <person name="Polter S."/>
            <person name="Savka M.A."/>
            <person name="Hudson A.O."/>
        </authorList>
    </citation>
    <scope>NUCLEOTIDE SEQUENCE [LARGE SCALE GENOMIC DNA]</scope>
    <source>
        <strain evidence="2 4">RIT379</strain>
    </source>
</reference>
<dbReference type="SMART" id="SM00530">
    <property type="entry name" value="HTH_XRE"/>
    <property type="match status" value="1"/>
</dbReference>
<dbReference type="CDD" id="cd00093">
    <property type="entry name" value="HTH_XRE"/>
    <property type="match status" value="1"/>
</dbReference>
<organism evidence="2 4">
    <name type="scientific">Niallia circulans</name>
    <name type="common">Bacillus circulans</name>
    <dbReference type="NCBI Taxonomy" id="1397"/>
    <lineage>
        <taxon>Bacteria</taxon>
        <taxon>Bacillati</taxon>
        <taxon>Bacillota</taxon>
        <taxon>Bacilli</taxon>
        <taxon>Bacillales</taxon>
        <taxon>Bacillaceae</taxon>
        <taxon>Niallia</taxon>
    </lineage>
</organism>
<dbReference type="PROSITE" id="PS50943">
    <property type="entry name" value="HTH_CROC1"/>
    <property type="match status" value="1"/>
</dbReference>
<gene>
    <name evidence="2" type="ORF">ABW02_15680</name>
    <name evidence="3" type="ORF">KD144_08745</name>
</gene>
<sequence>MMRNLNQICIEDDVERLIILRKRLKLNQFQFAKEIGISSSYLRKVESRTIPFPFKFRKKIDEYLKQEHLIYEKGSNLYK</sequence>
<dbReference type="OrthoDB" id="2886958at2"/>
<evidence type="ECO:0000313" key="2">
    <source>
        <dbReference type="EMBL" id="KLV25601.1"/>
    </source>
</evidence>
<dbReference type="AlphaFoldDB" id="A0A0J1II62"/>
<feature type="domain" description="HTH cro/C1-type" evidence="1">
    <location>
        <begin position="17"/>
        <end position="47"/>
    </location>
</feature>
<accession>A0A0J1II62</accession>
<dbReference type="Gene3D" id="1.10.260.40">
    <property type="entry name" value="lambda repressor-like DNA-binding domains"/>
    <property type="match status" value="1"/>
</dbReference>
<dbReference type="InterPro" id="IPR010982">
    <property type="entry name" value="Lambda_DNA-bd_dom_sf"/>
</dbReference>
<dbReference type="EMBL" id="LDPH01000015">
    <property type="protein sequence ID" value="KLV25601.1"/>
    <property type="molecule type" value="Genomic_DNA"/>
</dbReference>
<keyword evidence="4" id="KW-1185">Reference proteome</keyword>
<dbReference type="InterPro" id="IPR001387">
    <property type="entry name" value="Cro/C1-type_HTH"/>
</dbReference>
<evidence type="ECO:0000259" key="1">
    <source>
        <dbReference type="PROSITE" id="PS50943"/>
    </source>
</evidence>
<reference evidence="3" key="2">
    <citation type="submission" date="2021-04" db="EMBL/GenBank/DDBJ databases">
        <title>Genomic analysis of electroactive and textile dye degrading Bacillus circulans strain: DC10 isolated from constructed wetland-microbial fuel cells treating textile dye wastewaters.</title>
        <authorList>
            <person name="Patel D.U."/>
            <person name="Desai C.R."/>
        </authorList>
    </citation>
    <scope>NUCLEOTIDE SEQUENCE</scope>
    <source>
        <strain evidence="3">DC10</strain>
    </source>
</reference>
<comment type="caution">
    <text evidence="2">The sequence shown here is derived from an EMBL/GenBank/DDBJ whole genome shotgun (WGS) entry which is preliminary data.</text>
</comment>